<dbReference type="KEGG" id="hir:HETIRDRAFT_451507"/>
<organism evidence="1 2">
    <name type="scientific">Heterobasidion irregulare (strain TC 32-1)</name>
    <dbReference type="NCBI Taxonomy" id="747525"/>
    <lineage>
        <taxon>Eukaryota</taxon>
        <taxon>Fungi</taxon>
        <taxon>Dikarya</taxon>
        <taxon>Basidiomycota</taxon>
        <taxon>Agaricomycotina</taxon>
        <taxon>Agaricomycetes</taxon>
        <taxon>Russulales</taxon>
        <taxon>Bondarzewiaceae</taxon>
        <taxon>Heterobasidion</taxon>
        <taxon>Heterobasidion annosum species complex</taxon>
    </lineage>
</organism>
<gene>
    <name evidence="1" type="ORF">HETIRDRAFT_451507</name>
</gene>
<evidence type="ECO:0000313" key="2">
    <source>
        <dbReference type="Proteomes" id="UP000030671"/>
    </source>
</evidence>
<dbReference type="HOGENOM" id="CLU_2359992_0_0_1"/>
<accession>W4K9S2</accession>
<dbReference type="GeneID" id="20676158"/>
<sequence length="96" mass="10259">MAPSSLERCLSPSVHLLRPRTSHSFPHSHVLSPPLHLPSFQTTLSVHAPSPLPESSSAAVPHRFRAPRPTLPKLAPVIILITSINTTPSPSSVPAI</sequence>
<evidence type="ECO:0000313" key="1">
    <source>
        <dbReference type="EMBL" id="ETW81801.1"/>
    </source>
</evidence>
<keyword evidence="2" id="KW-1185">Reference proteome</keyword>
<dbReference type="EMBL" id="KI925458">
    <property type="protein sequence ID" value="ETW81801.1"/>
    <property type="molecule type" value="Genomic_DNA"/>
</dbReference>
<name>W4K9S2_HETIT</name>
<dbReference type="RefSeq" id="XP_009546402.1">
    <property type="nucleotide sequence ID" value="XM_009548107.1"/>
</dbReference>
<dbReference type="AlphaFoldDB" id="W4K9S2"/>
<dbReference type="Proteomes" id="UP000030671">
    <property type="component" value="Unassembled WGS sequence"/>
</dbReference>
<dbReference type="InParanoid" id="W4K9S2"/>
<proteinExistence type="predicted"/>
<reference evidence="1 2" key="1">
    <citation type="journal article" date="2012" name="New Phytol.">
        <title>Insight into trade-off between wood decay and parasitism from the genome of a fungal forest pathogen.</title>
        <authorList>
            <person name="Olson A."/>
            <person name="Aerts A."/>
            <person name="Asiegbu F."/>
            <person name="Belbahri L."/>
            <person name="Bouzid O."/>
            <person name="Broberg A."/>
            <person name="Canback B."/>
            <person name="Coutinho P.M."/>
            <person name="Cullen D."/>
            <person name="Dalman K."/>
            <person name="Deflorio G."/>
            <person name="van Diepen L.T."/>
            <person name="Dunand C."/>
            <person name="Duplessis S."/>
            <person name="Durling M."/>
            <person name="Gonthier P."/>
            <person name="Grimwood J."/>
            <person name="Fossdal C.G."/>
            <person name="Hansson D."/>
            <person name="Henrissat B."/>
            <person name="Hietala A."/>
            <person name="Himmelstrand K."/>
            <person name="Hoffmeister D."/>
            <person name="Hogberg N."/>
            <person name="James T.Y."/>
            <person name="Karlsson M."/>
            <person name="Kohler A."/>
            <person name="Kues U."/>
            <person name="Lee Y.H."/>
            <person name="Lin Y.C."/>
            <person name="Lind M."/>
            <person name="Lindquist E."/>
            <person name="Lombard V."/>
            <person name="Lucas S."/>
            <person name="Lunden K."/>
            <person name="Morin E."/>
            <person name="Murat C."/>
            <person name="Park J."/>
            <person name="Raffaello T."/>
            <person name="Rouze P."/>
            <person name="Salamov A."/>
            <person name="Schmutz J."/>
            <person name="Solheim H."/>
            <person name="Stahlberg J."/>
            <person name="Velez H."/>
            <person name="de Vries R.P."/>
            <person name="Wiebenga A."/>
            <person name="Woodward S."/>
            <person name="Yakovlev I."/>
            <person name="Garbelotto M."/>
            <person name="Martin F."/>
            <person name="Grigoriev I.V."/>
            <person name="Stenlid J."/>
        </authorList>
    </citation>
    <scope>NUCLEOTIDE SEQUENCE [LARGE SCALE GENOMIC DNA]</scope>
    <source>
        <strain evidence="1 2">TC 32-1</strain>
    </source>
</reference>
<protein>
    <submittedName>
        <fullName evidence="1">Uncharacterized protein</fullName>
    </submittedName>
</protein>